<dbReference type="RefSeq" id="WP_338689343.1">
    <property type="nucleotide sequence ID" value="NZ_AP024702.1"/>
</dbReference>
<evidence type="ECO:0000256" key="1">
    <source>
        <dbReference type="SAM" id="MobiDB-lite"/>
    </source>
</evidence>
<evidence type="ECO:0000313" key="3">
    <source>
        <dbReference type="Proteomes" id="UP001374893"/>
    </source>
</evidence>
<dbReference type="Proteomes" id="UP001374893">
    <property type="component" value="Chromosome"/>
</dbReference>
<feature type="region of interest" description="Disordered" evidence="1">
    <location>
        <begin position="25"/>
        <end position="69"/>
    </location>
</feature>
<organism evidence="2 3">
    <name type="scientific">Haloferula helveola</name>
    <dbReference type="NCBI Taxonomy" id="490095"/>
    <lineage>
        <taxon>Bacteria</taxon>
        <taxon>Pseudomonadati</taxon>
        <taxon>Verrucomicrobiota</taxon>
        <taxon>Verrucomicrobiia</taxon>
        <taxon>Verrucomicrobiales</taxon>
        <taxon>Verrucomicrobiaceae</taxon>
        <taxon>Haloferula</taxon>
    </lineage>
</organism>
<evidence type="ECO:0000313" key="2">
    <source>
        <dbReference type="EMBL" id="BCX47248.1"/>
    </source>
</evidence>
<keyword evidence="3" id="KW-1185">Reference proteome</keyword>
<name>A0ABM7R8B6_9BACT</name>
<reference evidence="2 3" key="1">
    <citation type="submission" date="2021-06" db="EMBL/GenBank/DDBJ databases">
        <title>Complete genome of Haloferula helveola possessing various polysaccharide degrading enzymes.</title>
        <authorList>
            <person name="Takami H."/>
            <person name="Huang C."/>
            <person name="Hamasaki K."/>
        </authorList>
    </citation>
    <scope>NUCLEOTIDE SEQUENCE [LARGE SCALE GENOMIC DNA]</scope>
    <source>
        <strain evidence="2 3">CN-1</strain>
    </source>
</reference>
<accession>A0ABM7R8B6</accession>
<proteinExistence type="predicted"/>
<protein>
    <submittedName>
        <fullName evidence="2">Uncharacterized protein</fullName>
    </submittedName>
</protein>
<sequence>MRGKVTTLAILVVAALIFLLSRNRQDGDSSGNQVAAKADGQFDPTAAQTATEPARPAKLSVREDSGPRPTHAPHQLVDFFLPPIEIDDLILSAALEKVREAYLSACEVSGERPLNLVFSIPPQVDHRINRKLPGRRMDGSIRLLGSLCGLEVRRRGSEYIFEVPADLGTPVEKKIPVPPDFLTRLANGASELDTRSLLAIAGLDLDPSTSVRFNPADSTLTLGTSSSSDLVAVQGLASSFGEPPTLQKLNAKVIELPADSPWNQETLGQLDDAGLQGLMRDLSQAEGVSLRAVPSVTSLNGDEAKVEVIREVIFPSSERPDEFETRNVGLEMAVQPTALAFGHQLKVNLTDTRVVEMQPTPRFEERSRFEAESYSDDGASRILEQVRPDGTRALLVVTPQLIDATGRPVNGP</sequence>
<dbReference type="EMBL" id="AP024702">
    <property type="protein sequence ID" value="BCX47248.1"/>
    <property type="molecule type" value="Genomic_DNA"/>
</dbReference>
<gene>
    <name evidence="2" type="ORF">HAHE_11560</name>
</gene>